<sequence>MAFQMENGKWKGQIRFTDSKGTVHRKTKNFSRKRAALQWQSDERKRLEEADKGTLSAPDNSKLTIQEWQTQYLEYAFQKWPQKTADEKKRAFERLLATGIIKPESQVSQVHKKLVLDVINKLKRQHSGCNVDRQVKNLKASWNWGIDFLDMPAANPFNRQPKAKTKKAVPHYMPPMQDIVSVLKLVTNQEHNLILYTTLLTAARKVELLRLTWDDIDFANNRIGLRTKKRKDGVEHLDNIPLAPELAKLLKEHKLRSGAHGKKVFTDPQLQNGAKMRWLRKLCDEAGIKRFGLHGIRALAASTAHANGSSLVEVKELLRHQSTQQTDRYLRKITEANKAVGILNSLASSFQQARSFEEEKKTQKVG</sequence>
<gene>
    <name evidence="5" type="ORF">SAMN05660830_01357</name>
</gene>
<reference evidence="5 6" key="1">
    <citation type="submission" date="2016-11" db="EMBL/GenBank/DDBJ databases">
        <authorList>
            <person name="Varghese N."/>
            <person name="Submissions S."/>
        </authorList>
    </citation>
    <scope>NUCLEOTIDE SEQUENCE [LARGE SCALE GENOMIC DNA]</scope>
    <source>
        <strain evidence="5 6">DSM 17919</strain>
    </source>
</reference>
<dbReference type="InterPro" id="IPR002104">
    <property type="entry name" value="Integrase_catalytic"/>
</dbReference>
<evidence type="ECO:0000313" key="6">
    <source>
        <dbReference type="Proteomes" id="UP000184001"/>
    </source>
</evidence>
<dbReference type="GO" id="GO:0003677">
    <property type="term" value="F:DNA binding"/>
    <property type="evidence" value="ECO:0007669"/>
    <property type="project" value="InterPro"/>
</dbReference>
<dbReference type="EMBL" id="FQZR01000003">
    <property type="protein sequence ID" value="SHJ01288.1"/>
    <property type="molecule type" value="Genomic_DNA"/>
</dbReference>
<name>A0A8G2C905_9BACT</name>
<evidence type="ECO:0000256" key="2">
    <source>
        <dbReference type="ARBA" id="ARBA00022908"/>
    </source>
</evidence>
<dbReference type="CDD" id="cd00796">
    <property type="entry name" value="INT_Rci_Hp1_C"/>
    <property type="match status" value="1"/>
</dbReference>
<accession>A0A8G2C905</accession>
<evidence type="ECO:0000313" key="5">
    <source>
        <dbReference type="EMBL" id="SHJ01288.1"/>
    </source>
</evidence>
<dbReference type="GO" id="GO:0015074">
    <property type="term" value="P:DNA integration"/>
    <property type="evidence" value="ECO:0007669"/>
    <property type="project" value="UniProtKB-KW"/>
</dbReference>
<keyword evidence="2" id="KW-0229">DNA integration</keyword>
<evidence type="ECO:0000256" key="1">
    <source>
        <dbReference type="ARBA" id="ARBA00008857"/>
    </source>
</evidence>
<evidence type="ECO:0000259" key="4">
    <source>
        <dbReference type="PROSITE" id="PS51898"/>
    </source>
</evidence>
<dbReference type="PANTHER" id="PTHR30629:SF2">
    <property type="entry name" value="PROPHAGE INTEGRASE INTS-RELATED"/>
    <property type="match status" value="1"/>
</dbReference>
<dbReference type="Proteomes" id="UP000184001">
    <property type="component" value="Unassembled WGS sequence"/>
</dbReference>
<dbReference type="Pfam" id="PF00589">
    <property type="entry name" value="Phage_integrase"/>
    <property type="match status" value="1"/>
</dbReference>
<dbReference type="AlphaFoldDB" id="A0A8G2C905"/>
<organism evidence="5 6">
    <name type="scientific">Halodesulfovibrio aestuarii</name>
    <dbReference type="NCBI Taxonomy" id="126333"/>
    <lineage>
        <taxon>Bacteria</taxon>
        <taxon>Pseudomonadati</taxon>
        <taxon>Thermodesulfobacteriota</taxon>
        <taxon>Desulfovibrionia</taxon>
        <taxon>Desulfovibrionales</taxon>
        <taxon>Desulfovibrionaceae</taxon>
        <taxon>Halodesulfovibrio</taxon>
    </lineage>
</organism>
<dbReference type="Gene3D" id="1.10.443.10">
    <property type="entry name" value="Intergrase catalytic core"/>
    <property type="match status" value="1"/>
</dbReference>
<dbReference type="GO" id="GO:0006310">
    <property type="term" value="P:DNA recombination"/>
    <property type="evidence" value="ECO:0007669"/>
    <property type="project" value="UniProtKB-KW"/>
</dbReference>
<feature type="domain" description="Tyr recombinase" evidence="4">
    <location>
        <begin position="168"/>
        <end position="342"/>
    </location>
</feature>
<keyword evidence="3" id="KW-0233">DNA recombination</keyword>
<dbReference type="RefSeq" id="WP_020000678.1">
    <property type="nucleotide sequence ID" value="NZ_CP192219.1"/>
</dbReference>
<comment type="similarity">
    <text evidence="1">Belongs to the 'phage' integrase family.</text>
</comment>
<dbReference type="PANTHER" id="PTHR30629">
    <property type="entry name" value="PROPHAGE INTEGRASE"/>
    <property type="match status" value="1"/>
</dbReference>
<comment type="caution">
    <text evidence="5">The sequence shown here is derived from an EMBL/GenBank/DDBJ whole genome shotgun (WGS) entry which is preliminary data.</text>
</comment>
<dbReference type="InterPro" id="IPR050808">
    <property type="entry name" value="Phage_Integrase"/>
</dbReference>
<evidence type="ECO:0000256" key="3">
    <source>
        <dbReference type="ARBA" id="ARBA00023172"/>
    </source>
</evidence>
<dbReference type="SUPFAM" id="SSF56349">
    <property type="entry name" value="DNA breaking-rejoining enzymes"/>
    <property type="match status" value="1"/>
</dbReference>
<dbReference type="PROSITE" id="PS51898">
    <property type="entry name" value="TYR_RECOMBINASE"/>
    <property type="match status" value="1"/>
</dbReference>
<protein>
    <submittedName>
        <fullName evidence="5">Integrase</fullName>
    </submittedName>
</protein>
<dbReference type="InterPro" id="IPR013762">
    <property type="entry name" value="Integrase-like_cat_sf"/>
</dbReference>
<proteinExistence type="inferred from homology"/>
<dbReference type="InterPro" id="IPR011010">
    <property type="entry name" value="DNA_brk_join_enz"/>
</dbReference>